<comment type="caution">
    <text evidence="6">The sequence shown here is derived from an EMBL/GenBank/DDBJ whole genome shotgun (WGS) entry which is preliminary data.</text>
</comment>
<keyword evidence="2 6" id="KW-0378">Hydrolase</keyword>
<accession>A0ABU1SGU5</accession>
<name>A0ABU1SGU5_9MICO</name>
<evidence type="ECO:0000256" key="5">
    <source>
        <dbReference type="SAM" id="MobiDB-lite"/>
    </source>
</evidence>
<dbReference type="InterPro" id="IPR017810">
    <property type="entry name" value="Mycothiol_biosynthesis_MshB"/>
</dbReference>
<evidence type="ECO:0000256" key="4">
    <source>
        <dbReference type="NCBIfam" id="TIGR03445"/>
    </source>
</evidence>
<gene>
    <name evidence="6" type="ORF">J2Y69_003457</name>
</gene>
<evidence type="ECO:0000256" key="3">
    <source>
        <dbReference type="ARBA" id="ARBA00022833"/>
    </source>
</evidence>
<dbReference type="EMBL" id="JAVDUM010000018">
    <property type="protein sequence ID" value="MDR6868831.1"/>
    <property type="molecule type" value="Genomic_DNA"/>
</dbReference>
<dbReference type="EC" id="3.5.1.103" evidence="4"/>
<dbReference type="Gene3D" id="3.40.50.10320">
    <property type="entry name" value="LmbE-like"/>
    <property type="match status" value="1"/>
</dbReference>
<keyword evidence="7" id="KW-1185">Reference proteome</keyword>
<keyword evidence="1" id="KW-0479">Metal-binding</keyword>
<dbReference type="SUPFAM" id="SSF102588">
    <property type="entry name" value="LmbE-like"/>
    <property type="match status" value="1"/>
</dbReference>
<dbReference type="PANTHER" id="PTHR12993:SF26">
    <property type="entry name" value="1D-MYO-INOSITOL 2-ACETAMIDO-2-DEOXY-ALPHA-D-GLUCOPYRANOSIDE DEACETYLASE"/>
    <property type="match status" value="1"/>
</dbReference>
<dbReference type="Proteomes" id="UP001259347">
    <property type="component" value="Unassembled WGS sequence"/>
</dbReference>
<keyword evidence="3" id="KW-0862">Zinc</keyword>
<evidence type="ECO:0000313" key="7">
    <source>
        <dbReference type="Proteomes" id="UP001259347"/>
    </source>
</evidence>
<sequence>MAESAAHVLFTHAHPDDESCATGGAIARLLGEGHGVTVVTSTQGEQGKIAVPELQHLHVDEDDALGPERARELAGAMTALGVADHRYLGGQGRFRDSGRMGIPANDRPDAFWQADLDEAGLLMAAVIRELRPQAVVTYDPNGGYGHPDHIQTHRVTMRGIELAADPAAALDAPAWDVPLVYWTAVPRERIVAELTELATHAEELGLWVDPDPAEYPDGVHEDDEIDVEYDVSAFLDAKTAALDCHRTQLTVKGPYWVLASGRGMRIQDREWFIRVKGGRRTGTAYETDLLPPFSPTVSSDTSPAPTSTPAPAPESR</sequence>
<proteinExistence type="predicted"/>
<evidence type="ECO:0000256" key="2">
    <source>
        <dbReference type="ARBA" id="ARBA00022801"/>
    </source>
</evidence>
<dbReference type="InterPro" id="IPR024078">
    <property type="entry name" value="LmbE-like_dom_sf"/>
</dbReference>
<dbReference type="GO" id="GO:0035595">
    <property type="term" value="F:N-acetylglucosaminylinositol deacetylase activity"/>
    <property type="evidence" value="ECO:0007669"/>
    <property type="project" value="UniProtKB-EC"/>
</dbReference>
<feature type="compositionally biased region" description="Pro residues" evidence="5">
    <location>
        <begin position="306"/>
        <end position="316"/>
    </location>
</feature>
<dbReference type="PANTHER" id="PTHR12993">
    <property type="entry name" value="N-ACETYLGLUCOSAMINYL-PHOSPHATIDYLINOSITOL DE-N-ACETYLASE-RELATED"/>
    <property type="match status" value="1"/>
</dbReference>
<dbReference type="Pfam" id="PF02585">
    <property type="entry name" value="PIG-L"/>
    <property type="match status" value="1"/>
</dbReference>
<evidence type="ECO:0000313" key="6">
    <source>
        <dbReference type="EMBL" id="MDR6868831.1"/>
    </source>
</evidence>
<feature type="compositionally biased region" description="Low complexity" evidence="5">
    <location>
        <begin position="295"/>
        <end position="305"/>
    </location>
</feature>
<reference evidence="6 7" key="1">
    <citation type="submission" date="2023-07" db="EMBL/GenBank/DDBJ databases">
        <title>Sorghum-associated microbial communities from plants grown in Nebraska, USA.</title>
        <authorList>
            <person name="Schachtman D."/>
        </authorList>
    </citation>
    <scope>NUCLEOTIDE SEQUENCE [LARGE SCALE GENOMIC DNA]</scope>
    <source>
        <strain evidence="6 7">2980</strain>
    </source>
</reference>
<feature type="region of interest" description="Disordered" evidence="5">
    <location>
        <begin position="283"/>
        <end position="316"/>
    </location>
</feature>
<dbReference type="NCBIfam" id="TIGR03445">
    <property type="entry name" value="mycothiol_MshB"/>
    <property type="match status" value="1"/>
</dbReference>
<dbReference type="InterPro" id="IPR003737">
    <property type="entry name" value="GlcNAc_PI_deacetylase-related"/>
</dbReference>
<dbReference type="RefSeq" id="WP_310023021.1">
    <property type="nucleotide sequence ID" value="NZ_JAVDUM010000018.1"/>
</dbReference>
<evidence type="ECO:0000256" key="1">
    <source>
        <dbReference type="ARBA" id="ARBA00022723"/>
    </source>
</evidence>
<protein>
    <recommendedName>
        <fullName evidence="4">N-acetyl-1-D-myo-inositol-2-amino-2-deoxy-alpha-D-glucopyranoside deacetylase</fullName>
        <ecNumber evidence="4">3.5.1.103</ecNumber>
    </recommendedName>
</protein>
<organism evidence="6 7">
    <name type="scientific">Microbacterium resistens</name>
    <dbReference type="NCBI Taxonomy" id="156977"/>
    <lineage>
        <taxon>Bacteria</taxon>
        <taxon>Bacillati</taxon>
        <taxon>Actinomycetota</taxon>
        <taxon>Actinomycetes</taxon>
        <taxon>Micrococcales</taxon>
        <taxon>Microbacteriaceae</taxon>
        <taxon>Microbacterium</taxon>
    </lineage>
</organism>